<keyword evidence="1" id="KW-0732">Signal</keyword>
<reference evidence="2 3" key="1">
    <citation type="submission" date="2024-09" db="EMBL/GenBank/DDBJ databases">
        <authorList>
            <person name="Sun Q."/>
            <person name="Mori K."/>
        </authorList>
    </citation>
    <scope>NUCLEOTIDE SEQUENCE [LARGE SCALE GENOMIC DNA]</scope>
    <source>
        <strain evidence="2 3">CECT 8064</strain>
    </source>
</reference>
<dbReference type="EMBL" id="JBHMEP010000002">
    <property type="protein sequence ID" value="MFB9135795.1"/>
    <property type="molecule type" value="Genomic_DNA"/>
</dbReference>
<evidence type="ECO:0000313" key="3">
    <source>
        <dbReference type="Proteomes" id="UP001589645"/>
    </source>
</evidence>
<sequence length="364" mass="41966">MRTPTRLLCGLWLGLFALQPFASVEEATSPMTYSQSAEIIRHTYESQLFSLNPYHEGHYGLRMLRQTQNQQRYRTAVWSDITRVADRLNQFADEVNTPEQVLLYSQTRLAQYRDDEGERSQRRYNVTKNVPEYLYLGMDLLSALARADEYGLKHRQDTLLRNTLRRYDFSKYVTSKPMIEAWGPQLANQVYWLRHLGEQDIVDDFVNTLRATYPDEQDSALTAQQYANKLDAMTHLIVADSGHFQTSVKESDHQWIYDYFRRHIDTILLRAKEDVIAEVGISFLLAGLNDDPVVETTRKAIQKSIDADNGMIPSSTGDLDLNKGENRNVLAILLLDWQGVHQIPTLKQSPKVFDQLPYGLQAKS</sequence>
<keyword evidence="3" id="KW-1185">Reference proteome</keyword>
<organism evidence="2 3">
    <name type="scientific">Vibrio olivae</name>
    <dbReference type="NCBI Taxonomy" id="1243002"/>
    <lineage>
        <taxon>Bacteria</taxon>
        <taxon>Pseudomonadati</taxon>
        <taxon>Pseudomonadota</taxon>
        <taxon>Gammaproteobacteria</taxon>
        <taxon>Vibrionales</taxon>
        <taxon>Vibrionaceae</taxon>
        <taxon>Vibrio</taxon>
    </lineage>
</organism>
<comment type="caution">
    <text evidence="2">The sequence shown here is derived from an EMBL/GenBank/DDBJ whole genome shotgun (WGS) entry which is preliminary data.</text>
</comment>
<accession>A0ABV5HNI5</accession>
<dbReference type="Proteomes" id="UP001589645">
    <property type="component" value="Unassembled WGS sequence"/>
</dbReference>
<evidence type="ECO:0000313" key="2">
    <source>
        <dbReference type="EMBL" id="MFB9135795.1"/>
    </source>
</evidence>
<feature type="signal peptide" evidence="1">
    <location>
        <begin position="1"/>
        <end position="22"/>
    </location>
</feature>
<gene>
    <name evidence="2" type="ORF">ACFFUV_12555</name>
</gene>
<dbReference type="Pfam" id="PF12060">
    <property type="entry name" value="DUF3541"/>
    <property type="match status" value="1"/>
</dbReference>
<proteinExistence type="predicted"/>
<dbReference type="RefSeq" id="WP_390193149.1">
    <property type="nucleotide sequence ID" value="NZ_JBHMEP010000002.1"/>
</dbReference>
<feature type="chain" id="PRO_5047459223" evidence="1">
    <location>
        <begin position="23"/>
        <end position="364"/>
    </location>
</feature>
<name>A0ABV5HNI5_9VIBR</name>
<protein>
    <submittedName>
        <fullName evidence="2">DUF3541 domain-containing protein</fullName>
    </submittedName>
</protein>
<dbReference type="InterPro" id="IPR021928">
    <property type="entry name" value="DUF3541"/>
</dbReference>
<evidence type="ECO:0000256" key="1">
    <source>
        <dbReference type="SAM" id="SignalP"/>
    </source>
</evidence>